<evidence type="ECO:0000313" key="3">
    <source>
        <dbReference type="Proteomes" id="UP000264719"/>
    </source>
</evidence>
<feature type="compositionally biased region" description="Acidic residues" evidence="1">
    <location>
        <begin position="235"/>
        <end position="252"/>
    </location>
</feature>
<feature type="compositionally biased region" description="Basic and acidic residues" evidence="1">
    <location>
        <begin position="296"/>
        <end position="307"/>
    </location>
</feature>
<gene>
    <name evidence="2" type="ORF">DCS45_08965</name>
</gene>
<accession>A0A348WBT0</accession>
<feature type="region of interest" description="Disordered" evidence="1">
    <location>
        <begin position="21"/>
        <end position="127"/>
    </location>
</feature>
<organism evidence="2 3">
    <name type="scientific">Roseovarius nubinhibens</name>
    <dbReference type="NCBI Taxonomy" id="314263"/>
    <lineage>
        <taxon>Bacteria</taxon>
        <taxon>Pseudomonadati</taxon>
        <taxon>Pseudomonadota</taxon>
        <taxon>Alphaproteobacteria</taxon>
        <taxon>Rhodobacterales</taxon>
        <taxon>Roseobacteraceae</taxon>
        <taxon>Roseovarius</taxon>
    </lineage>
</organism>
<dbReference type="RefSeq" id="WP_339850817.1">
    <property type="nucleotide sequence ID" value="NZ_CAXAXR010000001.1"/>
</dbReference>
<feature type="compositionally biased region" description="Low complexity" evidence="1">
    <location>
        <begin position="156"/>
        <end position="172"/>
    </location>
</feature>
<dbReference type="EMBL" id="DMVW01000089">
    <property type="protein sequence ID" value="HAR51992.1"/>
    <property type="molecule type" value="Genomic_DNA"/>
</dbReference>
<name>A0A348WBT0_9RHOB</name>
<sequence>MSDPVTNVEIEDVLSSIRRLVSNTGEAAEEQGQPSEKSQDFRAERAANPVDAGMDRLVLTPSLRVDSEPESGTGSDPAESAEPAEDEDDFAVSLTDASPVHAVSDLPDAGEEAPFIEAEDEDAPHLADVTDLGRDAALSELLDTELSATELPDADAGPAPQEAQAMAEAAEVAAEDRATIDADAAWGAPEGALQARIAELEAAVATREEDWEPDGTTSEAYSGGQVEALPWEDFNGSDDLSEVEAPADEAAEGEAMAEPMANPAPLGKDRLQETEEPEAAEPENVTPEAAEPDAEAEAREERAKEDALGAEGDAILDEEALRDLVAEIVRDELQGALGERITRNVRKLVRREIHRAMAIQDLE</sequence>
<evidence type="ECO:0000313" key="2">
    <source>
        <dbReference type="EMBL" id="HAR51992.1"/>
    </source>
</evidence>
<feature type="region of interest" description="Disordered" evidence="1">
    <location>
        <begin position="205"/>
        <end position="315"/>
    </location>
</feature>
<reference evidence="2 3" key="1">
    <citation type="journal article" date="2018" name="Nat. Biotechnol.">
        <title>A standardized bacterial taxonomy based on genome phylogeny substantially revises the tree of life.</title>
        <authorList>
            <person name="Parks D.H."/>
            <person name="Chuvochina M."/>
            <person name="Waite D.W."/>
            <person name="Rinke C."/>
            <person name="Skarshewski A."/>
            <person name="Chaumeil P.A."/>
            <person name="Hugenholtz P."/>
        </authorList>
    </citation>
    <scope>NUCLEOTIDE SEQUENCE [LARGE SCALE GENOMIC DNA]</scope>
    <source>
        <strain evidence="2">UBA9169</strain>
    </source>
</reference>
<protein>
    <submittedName>
        <fullName evidence="2">Uncharacterized protein</fullName>
    </submittedName>
</protein>
<comment type="caution">
    <text evidence="2">The sequence shown here is derived from an EMBL/GenBank/DDBJ whole genome shotgun (WGS) entry which is preliminary data.</text>
</comment>
<evidence type="ECO:0000256" key="1">
    <source>
        <dbReference type="SAM" id="MobiDB-lite"/>
    </source>
</evidence>
<proteinExistence type="predicted"/>
<dbReference type="AlphaFoldDB" id="A0A348WBT0"/>
<feature type="compositionally biased region" description="Low complexity" evidence="1">
    <location>
        <begin position="253"/>
        <end position="265"/>
    </location>
</feature>
<dbReference type="Proteomes" id="UP000264719">
    <property type="component" value="Unassembled WGS sequence"/>
</dbReference>
<feature type="region of interest" description="Disordered" evidence="1">
    <location>
        <begin position="150"/>
        <end position="174"/>
    </location>
</feature>